<dbReference type="InterPro" id="IPR009057">
    <property type="entry name" value="Homeodomain-like_sf"/>
</dbReference>
<dbReference type="PANTHER" id="PTHR46015:SF9">
    <property type="entry name" value="METHYLTRANSFERASE"/>
    <property type="match status" value="1"/>
</dbReference>
<keyword evidence="3" id="KW-0862">Zinc</keyword>
<feature type="domain" description="Homeobox" evidence="8">
    <location>
        <begin position="1"/>
        <end position="41"/>
    </location>
</feature>
<dbReference type="GO" id="GO:0046872">
    <property type="term" value="F:metal ion binding"/>
    <property type="evidence" value="ECO:0007669"/>
    <property type="project" value="UniProtKB-KW"/>
</dbReference>
<dbReference type="CDD" id="cd00086">
    <property type="entry name" value="homeodomain"/>
    <property type="match status" value="1"/>
</dbReference>
<feature type="DNA-binding region" description="Homeobox" evidence="7">
    <location>
        <begin position="3"/>
        <end position="42"/>
    </location>
</feature>
<dbReference type="InterPro" id="IPR051486">
    <property type="entry name" value="Hcy_S-methyltransferase"/>
</dbReference>
<dbReference type="PANTHER" id="PTHR46015">
    <property type="entry name" value="ZGC:172121"/>
    <property type="match status" value="1"/>
</dbReference>
<gene>
    <name evidence="9" type="ORF">M8C21_031427</name>
</gene>
<proteinExistence type="predicted"/>
<organism evidence="9 10">
    <name type="scientific">Ambrosia artemisiifolia</name>
    <name type="common">Common ragweed</name>
    <dbReference type="NCBI Taxonomy" id="4212"/>
    <lineage>
        <taxon>Eukaryota</taxon>
        <taxon>Viridiplantae</taxon>
        <taxon>Streptophyta</taxon>
        <taxon>Embryophyta</taxon>
        <taxon>Tracheophyta</taxon>
        <taxon>Spermatophyta</taxon>
        <taxon>Magnoliopsida</taxon>
        <taxon>eudicotyledons</taxon>
        <taxon>Gunneridae</taxon>
        <taxon>Pentapetalae</taxon>
        <taxon>asterids</taxon>
        <taxon>campanulids</taxon>
        <taxon>Asterales</taxon>
        <taxon>Asteraceae</taxon>
        <taxon>Asteroideae</taxon>
        <taxon>Heliantheae alliance</taxon>
        <taxon>Heliantheae</taxon>
        <taxon>Ambrosia</taxon>
    </lineage>
</organism>
<dbReference type="AlphaFoldDB" id="A0AAD5CUR1"/>
<dbReference type="SUPFAM" id="SSF82282">
    <property type="entry name" value="Homocysteine S-methyltransferase"/>
    <property type="match status" value="1"/>
</dbReference>
<name>A0AAD5CUR1_AMBAR</name>
<comment type="subcellular location">
    <subcellularLocation>
        <location evidence="1 7">Nucleus</location>
    </subcellularLocation>
</comment>
<dbReference type="GO" id="GO:0008898">
    <property type="term" value="F:S-adenosylmethionine-homocysteine S-methyltransferase activity"/>
    <property type="evidence" value="ECO:0007669"/>
    <property type="project" value="TreeGrafter"/>
</dbReference>
<dbReference type="InterPro" id="IPR001356">
    <property type="entry name" value="HD"/>
</dbReference>
<keyword evidence="6 7" id="KW-0539">Nucleus</keyword>
<evidence type="ECO:0000256" key="5">
    <source>
        <dbReference type="ARBA" id="ARBA00023155"/>
    </source>
</evidence>
<keyword evidence="10" id="KW-1185">Reference proteome</keyword>
<dbReference type="Pfam" id="PF05920">
    <property type="entry name" value="Homeobox_KN"/>
    <property type="match status" value="1"/>
</dbReference>
<dbReference type="Gene3D" id="1.10.10.60">
    <property type="entry name" value="Homeodomain-like"/>
    <property type="match status" value="1"/>
</dbReference>
<dbReference type="PROSITE" id="PS50071">
    <property type="entry name" value="HOMEOBOX_2"/>
    <property type="match status" value="1"/>
</dbReference>
<sequence>MRGRKHYPDHGAKENLAKELNLTISQVSKWFENVRWRFNHPEGRSRSVKSPSESAEKLVTKQENEGSYPQENVLEDVHPYYGSEYVIEYVYQTMSGAARLFDSFLMTGKYEGLAVSKCSTKKYTYATLIEEGIKIPAWFSFKFHSCCKTVNVVTDISLIKCAKIADSRQKIVAVGINYTQPRFISCLNSSFHKGVPDEAFVSYLNKWCQIGALFAAGGCRTTPNTMKDICRAPPHRSSYFTLDN</sequence>
<evidence type="ECO:0000259" key="8">
    <source>
        <dbReference type="PROSITE" id="PS50071"/>
    </source>
</evidence>
<dbReference type="GO" id="GO:0003677">
    <property type="term" value="F:DNA binding"/>
    <property type="evidence" value="ECO:0007669"/>
    <property type="project" value="UniProtKB-UniRule"/>
</dbReference>
<evidence type="ECO:0000256" key="7">
    <source>
        <dbReference type="PROSITE-ProRule" id="PRU00108"/>
    </source>
</evidence>
<reference evidence="9" key="1">
    <citation type="submission" date="2022-06" db="EMBL/GenBank/DDBJ databases">
        <title>Uncovering the hologenomic basis of an extraordinary plant invasion.</title>
        <authorList>
            <person name="Bieker V.C."/>
            <person name="Martin M.D."/>
            <person name="Gilbert T."/>
            <person name="Hodgins K."/>
            <person name="Battlay P."/>
            <person name="Petersen B."/>
            <person name="Wilson J."/>
        </authorList>
    </citation>
    <scope>NUCLEOTIDE SEQUENCE</scope>
    <source>
        <strain evidence="9">AA19_3_7</strain>
        <tissue evidence="9">Leaf</tissue>
    </source>
</reference>
<keyword evidence="2" id="KW-0479">Metal-binding</keyword>
<dbReference type="EMBL" id="JAMZMK010006492">
    <property type="protein sequence ID" value="KAI7748666.1"/>
    <property type="molecule type" value="Genomic_DNA"/>
</dbReference>
<evidence type="ECO:0000313" key="10">
    <source>
        <dbReference type="Proteomes" id="UP001206925"/>
    </source>
</evidence>
<keyword evidence="4 7" id="KW-0238">DNA-binding</keyword>
<evidence type="ECO:0000256" key="6">
    <source>
        <dbReference type="ARBA" id="ARBA00023242"/>
    </source>
</evidence>
<evidence type="ECO:0000256" key="2">
    <source>
        <dbReference type="ARBA" id="ARBA00022723"/>
    </source>
</evidence>
<evidence type="ECO:0000313" key="9">
    <source>
        <dbReference type="EMBL" id="KAI7748666.1"/>
    </source>
</evidence>
<dbReference type="InterPro" id="IPR008422">
    <property type="entry name" value="KN_HD"/>
</dbReference>
<evidence type="ECO:0000256" key="3">
    <source>
        <dbReference type="ARBA" id="ARBA00022833"/>
    </source>
</evidence>
<protein>
    <recommendedName>
        <fullName evidence="8">Homeobox domain-containing protein</fullName>
    </recommendedName>
</protein>
<dbReference type="SUPFAM" id="SSF46689">
    <property type="entry name" value="Homeodomain-like"/>
    <property type="match status" value="1"/>
</dbReference>
<dbReference type="GO" id="GO:0009086">
    <property type="term" value="P:methionine biosynthetic process"/>
    <property type="evidence" value="ECO:0007669"/>
    <property type="project" value="TreeGrafter"/>
</dbReference>
<comment type="caution">
    <text evidence="9">The sequence shown here is derived from an EMBL/GenBank/DDBJ whole genome shotgun (WGS) entry which is preliminary data.</text>
</comment>
<evidence type="ECO:0000256" key="4">
    <source>
        <dbReference type="ARBA" id="ARBA00023125"/>
    </source>
</evidence>
<dbReference type="InterPro" id="IPR036589">
    <property type="entry name" value="HCY_dom_sf"/>
</dbReference>
<dbReference type="GO" id="GO:0005634">
    <property type="term" value="C:nucleus"/>
    <property type="evidence" value="ECO:0007669"/>
    <property type="project" value="UniProtKB-SubCell"/>
</dbReference>
<dbReference type="GO" id="GO:0033528">
    <property type="term" value="P:S-methylmethionine cycle"/>
    <property type="evidence" value="ECO:0007669"/>
    <property type="project" value="TreeGrafter"/>
</dbReference>
<accession>A0AAD5CUR1</accession>
<dbReference type="Proteomes" id="UP001206925">
    <property type="component" value="Unassembled WGS sequence"/>
</dbReference>
<dbReference type="GO" id="GO:0006355">
    <property type="term" value="P:regulation of DNA-templated transcription"/>
    <property type="evidence" value="ECO:0007669"/>
    <property type="project" value="InterPro"/>
</dbReference>
<keyword evidence="5 7" id="KW-0371">Homeobox</keyword>
<evidence type="ECO:0000256" key="1">
    <source>
        <dbReference type="ARBA" id="ARBA00004123"/>
    </source>
</evidence>